<dbReference type="STRING" id="53468.A0A0R3UQV0"/>
<sequence>MRRQCGGYIFIIVLITLGVMLHLFNHYNARYTSVTLTGSSSDSAEFFAEVNSLAHPHCLHFRERFAIAVDPHVDMDIAFTLVVHKDVGQIARLLRMIYRQNNYYCIHADRRSDFLFTEALRGVATCFGTNVELVPHEQRVEVHWGYESVLVPQITCAKQALRSHATWKYLVNLVGQDFPLRTNLELVAALKALNGSNLVESVELGRFAWWTNNKLLPLGVSCHLMDLSCNTLSVKWHSVGKNLSCTRITLKNTKLRLPGACVNTPSPESEVGYNYLAKFVIWGGYNMNCTTKYVRGVCILGSDHVALLQSVPHISANKFHADYQPEAYDEMEQWYFRPVAAEMKSGLYNRSSFDPTIYSNLSCSQSHV</sequence>
<dbReference type="GO" id="GO:0016020">
    <property type="term" value="C:membrane"/>
    <property type="evidence" value="ECO:0007669"/>
    <property type="project" value="UniProtKB-SubCell"/>
</dbReference>
<keyword evidence="6" id="KW-0735">Signal-anchor</keyword>
<accession>A0A0R3UQV0</accession>
<evidence type="ECO:0000256" key="11">
    <source>
        <dbReference type="SAM" id="Phobius"/>
    </source>
</evidence>
<keyword evidence="13" id="KW-1185">Reference proteome</keyword>
<keyword evidence="5 11" id="KW-0812">Transmembrane</keyword>
<dbReference type="PANTHER" id="PTHR19297">
    <property type="entry name" value="GLYCOSYLTRANSFERASE 14 FAMILY MEMBER"/>
    <property type="match status" value="1"/>
</dbReference>
<keyword evidence="3" id="KW-0328">Glycosyltransferase</keyword>
<evidence type="ECO:0000256" key="3">
    <source>
        <dbReference type="ARBA" id="ARBA00022676"/>
    </source>
</evidence>
<evidence type="ECO:0000256" key="6">
    <source>
        <dbReference type="ARBA" id="ARBA00022968"/>
    </source>
</evidence>
<reference evidence="12 13" key="1">
    <citation type="submission" date="2018-10" db="EMBL/GenBank/DDBJ databases">
        <authorList>
            <consortium name="Pathogen Informatics"/>
        </authorList>
    </citation>
    <scope>NUCLEOTIDE SEQUENCE [LARGE SCALE GENOMIC DNA]</scope>
</reference>
<gene>
    <name evidence="12" type="ORF">MCOS_LOCUS10256</name>
</gene>
<evidence type="ECO:0000256" key="1">
    <source>
        <dbReference type="ARBA" id="ARBA00004606"/>
    </source>
</evidence>
<evidence type="ECO:0000256" key="7">
    <source>
        <dbReference type="ARBA" id="ARBA00022989"/>
    </source>
</evidence>
<comment type="pathway">
    <text evidence="2">Protein modification; protein glycosylation.</text>
</comment>
<keyword evidence="4" id="KW-0808">Transferase</keyword>
<keyword evidence="9" id="KW-0325">Glycoprotein</keyword>
<keyword evidence="8 11" id="KW-0472">Membrane</keyword>
<protein>
    <recommendedName>
        <fullName evidence="14">Protein xylosyltransferase</fullName>
    </recommendedName>
</protein>
<feature type="transmembrane region" description="Helical" evidence="11">
    <location>
        <begin position="7"/>
        <end position="24"/>
    </location>
</feature>
<evidence type="ECO:0008006" key="14">
    <source>
        <dbReference type="Google" id="ProtNLM"/>
    </source>
</evidence>
<dbReference type="PANTHER" id="PTHR19297:SF191">
    <property type="entry name" value="PROTEIN XYLOSYLTRANSFERASE"/>
    <property type="match status" value="1"/>
</dbReference>
<dbReference type="GO" id="GO:0008375">
    <property type="term" value="F:acetylglucosaminyltransferase activity"/>
    <property type="evidence" value="ECO:0007669"/>
    <property type="project" value="TreeGrafter"/>
</dbReference>
<dbReference type="Proteomes" id="UP000267029">
    <property type="component" value="Unassembled WGS sequence"/>
</dbReference>
<evidence type="ECO:0000256" key="2">
    <source>
        <dbReference type="ARBA" id="ARBA00004922"/>
    </source>
</evidence>
<evidence type="ECO:0000256" key="5">
    <source>
        <dbReference type="ARBA" id="ARBA00022692"/>
    </source>
</evidence>
<dbReference type="AlphaFoldDB" id="A0A0R3UQV0"/>
<dbReference type="Pfam" id="PF02485">
    <property type="entry name" value="Branch"/>
    <property type="match status" value="1"/>
</dbReference>
<evidence type="ECO:0000256" key="9">
    <source>
        <dbReference type="ARBA" id="ARBA00023180"/>
    </source>
</evidence>
<name>A0A0R3UQV0_MESCO</name>
<evidence type="ECO:0000313" key="12">
    <source>
        <dbReference type="EMBL" id="VDD84253.1"/>
    </source>
</evidence>
<evidence type="ECO:0000256" key="10">
    <source>
        <dbReference type="ARBA" id="ARBA00038150"/>
    </source>
</evidence>
<organism evidence="12 13">
    <name type="scientific">Mesocestoides corti</name>
    <name type="common">Flatworm</name>
    <dbReference type="NCBI Taxonomy" id="53468"/>
    <lineage>
        <taxon>Eukaryota</taxon>
        <taxon>Metazoa</taxon>
        <taxon>Spiralia</taxon>
        <taxon>Lophotrochozoa</taxon>
        <taxon>Platyhelminthes</taxon>
        <taxon>Cestoda</taxon>
        <taxon>Eucestoda</taxon>
        <taxon>Cyclophyllidea</taxon>
        <taxon>Mesocestoididae</taxon>
        <taxon>Mesocestoides</taxon>
    </lineage>
</organism>
<dbReference type="OrthoDB" id="2019572at2759"/>
<evidence type="ECO:0000256" key="8">
    <source>
        <dbReference type="ARBA" id="ARBA00023136"/>
    </source>
</evidence>
<evidence type="ECO:0000256" key="4">
    <source>
        <dbReference type="ARBA" id="ARBA00022679"/>
    </source>
</evidence>
<dbReference type="EMBL" id="UXSR01006108">
    <property type="protein sequence ID" value="VDD84253.1"/>
    <property type="molecule type" value="Genomic_DNA"/>
</dbReference>
<dbReference type="InterPro" id="IPR003406">
    <property type="entry name" value="Glyco_trans_14"/>
</dbReference>
<comment type="similarity">
    <text evidence="10">Belongs to the glycosyltransferase 14 family.</text>
</comment>
<evidence type="ECO:0000313" key="13">
    <source>
        <dbReference type="Proteomes" id="UP000267029"/>
    </source>
</evidence>
<keyword evidence="7 11" id="KW-1133">Transmembrane helix</keyword>
<comment type="subcellular location">
    <subcellularLocation>
        <location evidence="1">Membrane</location>
        <topology evidence="1">Single-pass type II membrane protein</topology>
    </subcellularLocation>
</comment>
<proteinExistence type="inferred from homology"/>